<reference evidence="5" key="2">
    <citation type="submission" date="2012-08" db="EMBL/GenBank/DDBJ databases">
        <title>Genome sequence of Kazachstania naganishii.</title>
        <authorList>
            <person name="Gordon J.L."/>
            <person name="Armisen D."/>
            <person name="Proux-Wera E."/>
            <person name="OhEigeartaigh S.S."/>
            <person name="Byrne K.P."/>
            <person name="Wolfe K.H."/>
        </authorList>
    </citation>
    <scope>NUCLEOTIDE SEQUENCE [LARGE SCALE GENOMIC DNA]</scope>
    <source>
        <strain evidence="5">ATCC MYA-139 / BCRC 22969 / CBS 8797 / CCRC 22969 / KCTC 17520 / NBRC 10181 / NCYC 3082</strain>
    </source>
</reference>
<feature type="region of interest" description="Disordered" evidence="1">
    <location>
        <begin position="1108"/>
        <end position="1131"/>
    </location>
</feature>
<dbReference type="GO" id="GO:0009986">
    <property type="term" value="C:cell surface"/>
    <property type="evidence" value="ECO:0007669"/>
    <property type="project" value="TreeGrafter"/>
</dbReference>
<keyword evidence="5" id="KW-1185">Reference proteome</keyword>
<feature type="chain" id="PRO_5003795883" evidence="3">
    <location>
        <begin position="22"/>
        <end position="1530"/>
    </location>
</feature>
<feature type="region of interest" description="Disordered" evidence="1">
    <location>
        <begin position="188"/>
        <end position="546"/>
    </location>
</feature>
<keyword evidence="3" id="KW-0732">Signal</keyword>
<dbReference type="KEGG" id="kng:KNAG_0C03260"/>
<evidence type="ECO:0000313" key="5">
    <source>
        <dbReference type="Proteomes" id="UP000006310"/>
    </source>
</evidence>
<dbReference type="GO" id="GO:0007232">
    <property type="term" value="P:osmosensory signaling pathway via Sho1 osmosensor"/>
    <property type="evidence" value="ECO:0007669"/>
    <property type="project" value="InterPro"/>
</dbReference>
<feature type="compositionally biased region" description="Polar residues" evidence="1">
    <location>
        <begin position="796"/>
        <end position="812"/>
    </location>
</feature>
<dbReference type="PANTHER" id="PTHR35778">
    <property type="entry name" value="SIGNALING MUCIN HKR1-RELATED"/>
    <property type="match status" value="1"/>
</dbReference>
<evidence type="ECO:0000256" key="1">
    <source>
        <dbReference type="SAM" id="MobiDB-lite"/>
    </source>
</evidence>
<feature type="region of interest" description="Disordered" evidence="1">
    <location>
        <begin position="1274"/>
        <end position="1354"/>
    </location>
</feature>
<dbReference type="GO" id="GO:0005886">
    <property type="term" value="C:plasma membrane"/>
    <property type="evidence" value="ECO:0007669"/>
    <property type="project" value="InterPro"/>
</dbReference>
<dbReference type="eggNOG" id="KOG0516">
    <property type="taxonomic scope" value="Eukaryota"/>
</dbReference>
<evidence type="ECO:0000313" key="4">
    <source>
        <dbReference type="EMBL" id="CCK69435.1"/>
    </source>
</evidence>
<gene>
    <name evidence="4" type="primary">KNAG0C03260</name>
    <name evidence="4" type="ordered locus">KNAG_0C03260</name>
</gene>
<keyword evidence="2" id="KW-1133">Transmembrane helix</keyword>
<feature type="compositionally biased region" description="Polar residues" evidence="1">
    <location>
        <begin position="1294"/>
        <end position="1303"/>
    </location>
</feature>
<dbReference type="GO" id="GO:0006972">
    <property type="term" value="P:hyperosmotic response"/>
    <property type="evidence" value="ECO:0007669"/>
    <property type="project" value="TreeGrafter"/>
</dbReference>
<dbReference type="EMBL" id="HE978316">
    <property type="protein sequence ID" value="CCK69435.1"/>
    <property type="molecule type" value="Genomic_DNA"/>
</dbReference>
<evidence type="ECO:0000256" key="2">
    <source>
        <dbReference type="SAM" id="Phobius"/>
    </source>
</evidence>
<keyword evidence="2" id="KW-0812">Transmembrane</keyword>
<reference evidence="4 5" key="1">
    <citation type="journal article" date="2011" name="Proc. Natl. Acad. Sci. U.S.A.">
        <title>Evolutionary erosion of yeast sex chromosomes by mating-type switching accidents.</title>
        <authorList>
            <person name="Gordon J.L."/>
            <person name="Armisen D."/>
            <person name="Proux-Wera E."/>
            <person name="Oheigeartaigh S.S."/>
            <person name="Byrne K.P."/>
            <person name="Wolfe K.H."/>
        </authorList>
    </citation>
    <scope>NUCLEOTIDE SEQUENCE [LARGE SCALE GENOMIC DNA]</scope>
    <source>
        <strain evidence="5">ATCC MYA-139 / BCRC 22969 / CBS 8797 / CCRC 22969 / KCTC 17520 / NBRC 10181 / NCYC 3082</strain>
    </source>
</reference>
<dbReference type="GeneID" id="34525115"/>
<dbReference type="Proteomes" id="UP000006310">
    <property type="component" value="Chromosome 3"/>
</dbReference>
<dbReference type="RefSeq" id="XP_022463681.1">
    <property type="nucleotide sequence ID" value="XM_022607046.1"/>
</dbReference>
<feature type="compositionally biased region" description="Low complexity" evidence="1">
    <location>
        <begin position="1113"/>
        <end position="1128"/>
    </location>
</feature>
<dbReference type="PANTHER" id="PTHR35778:SF1">
    <property type="entry name" value="SIGNALING MUCIN HKR1-RELATED"/>
    <property type="match status" value="1"/>
</dbReference>
<feature type="compositionally biased region" description="Low complexity" evidence="1">
    <location>
        <begin position="189"/>
        <end position="546"/>
    </location>
</feature>
<dbReference type="InterPro" id="IPR039295">
    <property type="entry name" value="MSB2"/>
</dbReference>
<dbReference type="GO" id="GO:0005576">
    <property type="term" value="C:extracellular region"/>
    <property type="evidence" value="ECO:0007669"/>
    <property type="project" value="TreeGrafter"/>
</dbReference>
<organism evidence="4 5">
    <name type="scientific">Huiozyma naganishii (strain ATCC MYA-139 / BCRC 22969 / CBS 8797 / KCTC 17520 / NBRC 10181 / NCYC 3082 / Yp74L-3)</name>
    <name type="common">Yeast</name>
    <name type="synonym">Kazachstania naganishii</name>
    <dbReference type="NCBI Taxonomy" id="1071383"/>
    <lineage>
        <taxon>Eukaryota</taxon>
        <taxon>Fungi</taxon>
        <taxon>Dikarya</taxon>
        <taxon>Ascomycota</taxon>
        <taxon>Saccharomycotina</taxon>
        <taxon>Saccharomycetes</taxon>
        <taxon>Saccharomycetales</taxon>
        <taxon>Saccharomycetaceae</taxon>
        <taxon>Huiozyma</taxon>
    </lineage>
</organism>
<dbReference type="OMA" id="SHISTIM"/>
<dbReference type="GO" id="GO:0030427">
    <property type="term" value="C:site of polarized growth"/>
    <property type="evidence" value="ECO:0007669"/>
    <property type="project" value="TreeGrafter"/>
</dbReference>
<dbReference type="HOGENOM" id="CLU_247297_0_0_1"/>
<evidence type="ECO:0000256" key="3">
    <source>
        <dbReference type="SAM" id="SignalP"/>
    </source>
</evidence>
<accession>J7R3M9</accession>
<sequence length="1530" mass="163919">MKSFILLLLYYTALILPISSAKWFHFNRNNQLAASTGTGIVSHNKNIEIESVANGNSQQEATTGTLQDTTSTPVLDTDTALPTSKEQPQNQNSDTHTTAEIPTSKTENQDPTDANGPAQTSVTQQTSPTDINIQSNTAHGQTTQTVESLWPAHSDTTTINTDTREHTSTNVVPTDPAVQLHTTEATSMTVPTTTAEPASTTPQETTPMTTAETTTTPETTPTTTPKTASTTPQETTPTTTPETTTTFTPETTPTTTPTTTAPITVSTTTPALESMPTTTSEIMATTTPETTPTATPKTTPTATAETTPTTTPETTTTFTPETTPRTTPKITPETTAETASTTPQEITPTTTAETTTTPETTPTTTPKITPTTTAETTTTPKTTDTTTPETTPTATPTTTAPMTVSTTTPALESTPTTTPESTLTTTPETTTTFTPETTPTTTPTTTAPMTVSTTTPALESTPTTTPESTPTTTPEITATTTPETTPTAAPTTTLTATPETTPKITRTTTPTATAETMPSTTAETTPMTVSTTIPTNTPTTTPTTTVLSITPPATSQATTQYTDASQVPDTFAVTGSTTRSTLLPASTPRDPDETTDDINPIFSSTEVLPTLIASNDEEVRTTTSPTYPITTNTIITTTSRIAENSAGQLVSDIDTESYSTLESIAEQLTDWVEPTVQSTTQSVLNTQTKTGQAVEESTTETQTYDSQHVNEGVSFGATTRTYDEDFKLSVTSTATTNTPMSNGDALDKENQSSETYESVSEPNSESVRLNGNAASTLAHIMTDSTATSAPAAEAKPTSTSTRISGVVSSKTDRVTPTISRTLVSGSKGISNVVPQATLQQSSVSVTDTMVSSITGSVGVVQTPNPLGGSSILNPASPTSGSDSTDTVWLPTNIIIASNADSTHTARAESTASLPAAIAPAEELQSPPDFELITIGFLSGLNYAFLVGNPLSSAQVFDFLPHVLFFPIEDAAEKSKAIQPQSSDITTTLVAPLRKNRKTVTDMTRANVVNQNEATSSSLNLAVSSEATGSNDVELIFKNIRVKQIIPLVIEGNDYITSVAEVYFPTIYIDSLSALISDPNSTLYSNPKKNFATLASLIDKAIPLTSLRKNDGQSNTSTDSSSDVNSNESTGDDAFQNAEEYLRVSGAMDLSNIKVSKVNHTIRNRIIVFLFTLTTGVFLWISTFLIIFRITNKSRKLKDSNLKKGSLPLYQQNPYRENKQFSAESSESYIDIHYTTEKYSDYSASSPPIGENIIVDSAQGIQYKVDNEGNYYYNGNHLAEGMPEEDEESARYKQENQSTELQSDSIDHFYGSHPQQSNTDEKSESGRRINRPHSPYLSGAVKDPPFTFNRPSNDRNVTYSDSLGLKYNADATSMDFFPGEGSQMIGINPNLFRSETGSEVKGFNLHSTKDNSLSHISTIMSSKQANSQNSSAFGTSTLLLKHTLNNLSYLPMNELSFDLDDMVGEVNVDDTDDDTVDDYRVGDIDELDVELYKRLSKIEKFKNAGKSPAVEDRKKFIKMHLESKYSKTARS</sequence>
<dbReference type="GO" id="GO:0005034">
    <property type="term" value="F:osmosensor activity"/>
    <property type="evidence" value="ECO:0007669"/>
    <property type="project" value="InterPro"/>
</dbReference>
<feature type="compositionally biased region" description="Polar residues" evidence="1">
    <location>
        <begin position="752"/>
        <end position="767"/>
    </location>
</feature>
<feature type="region of interest" description="Disordered" evidence="1">
    <location>
        <begin position="786"/>
        <end position="812"/>
    </location>
</feature>
<feature type="region of interest" description="Disordered" evidence="1">
    <location>
        <begin position="54"/>
        <end position="170"/>
    </location>
</feature>
<dbReference type="GO" id="GO:0031505">
    <property type="term" value="P:fungal-type cell wall organization"/>
    <property type="evidence" value="ECO:0007669"/>
    <property type="project" value="TreeGrafter"/>
</dbReference>
<protein>
    <submittedName>
        <fullName evidence="4">Uncharacterized protein</fullName>
    </submittedName>
</protein>
<dbReference type="GO" id="GO:0000282">
    <property type="term" value="P:cellular bud site selection"/>
    <property type="evidence" value="ECO:0007669"/>
    <property type="project" value="TreeGrafter"/>
</dbReference>
<feature type="transmembrane region" description="Helical" evidence="2">
    <location>
        <begin position="1165"/>
        <end position="1187"/>
    </location>
</feature>
<feature type="region of interest" description="Disordered" evidence="1">
    <location>
        <begin position="733"/>
        <end position="767"/>
    </location>
</feature>
<dbReference type="STRING" id="1071383.J7R3M9"/>
<feature type="signal peptide" evidence="3">
    <location>
        <begin position="1"/>
        <end position="21"/>
    </location>
</feature>
<proteinExistence type="predicted"/>
<dbReference type="OrthoDB" id="3366093at2759"/>
<keyword evidence="2" id="KW-0472">Membrane</keyword>
<dbReference type="GO" id="GO:0001402">
    <property type="term" value="P:signal transduction involved in filamentous growth"/>
    <property type="evidence" value="ECO:0007669"/>
    <property type="project" value="TreeGrafter"/>
</dbReference>
<feature type="compositionally biased region" description="Polar residues" evidence="1">
    <location>
        <begin position="54"/>
        <end position="147"/>
    </location>
</feature>
<name>J7R3M9_HUIN7</name>